<proteinExistence type="inferred from homology"/>
<dbReference type="PANTHER" id="PTHR35861">
    <property type="match status" value="1"/>
</dbReference>
<dbReference type="Gene3D" id="3.40.50.11780">
    <property type="match status" value="2"/>
</dbReference>
<dbReference type="STRING" id="84531.LA76x_2710"/>
<sequence length="977" mass="104776">MANARRLPGIQVDVAPPLAAEALPRLDVAVFVGFASTGPLHLPVAVESAAQYATVFGADAALAWDERRGERVHAHLGPSVRAFFANGGRRCWVIRVARSAEMERVRAEVDADADPSLAVAVDNRFALSGMLSIAAAGGEAEPAIVATRCEGSWSDPLRVSVSVQSRGFALDAWSGVDSPASGHYEFLTRQPLRSGDLLQFGRATGDCAYAQVETVAAGATPAAPYRVSVRMLAAFERILTEASPPNELAGVARLAGLELPLAATLLAPPSFDSDPDSAAEPAPLALRFDEPLPESAFEIGAWVRFDAAGAVHWLRIDEADRAPDLSASPPSATTLQVLATVHGPAWRSVDLAAAPLGTVASAQVLEIELRATSENGPQARLRQLALTPNRPGNFWELQRDSEFYRVHDDLAAAAPAQLQRFPLAPEDAPLPLAWLPLGASGLFGAAVGPLHRDETALERDGLASFDSGLFLDPELADDGVDALLGHADDIRLIRAQTRPLYGLHAVFGIGAGGLFNEASLIAVPDAIHCGWQRRDADDPEPAQAPPVATPAHWRAHRGACLATVASDSALATPDFGRFLDCSTRLIEAPLLDGPDAPVPPGTYRLSWTESEPGAVYALFEAGSADFSDEREIYRGADGEYVAMSQRDGLYHYRVFAWVGDESSQGSNPVTVRVRADDWEQVAPERAGDLHEADWLEVHRAGLRLAAACGDLFAVLSMPRHFRTAQALRYTQRLRAVRTPTDPAGPSDPQAFGFEEARALSYGALYFPWLQSDARAGGADSAGRHPLRVVPPDGVAVGVLSKRASLRGAWIAAANEPMKDVVALTPPIADGDRQALQDAQINLLRNDPRGFFALSADTLALDEALRPINVRRLLILLRRMALRHGTRYVFEPNGPVLWRSVQRGFDLLLTDLFQRGAFAGATAAQSFRVVTDEGVNTPQSVDAGRFVVELRVAPSLPMRFIAVRLAQNGERLAVIEEL</sequence>
<evidence type="ECO:0000256" key="1">
    <source>
        <dbReference type="ARBA" id="ARBA00008005"/>
    </source>
</evidence>
<evidence type="ECO:0000259" key="2">
    <source>
        <dbReference type="Pfam" id="PF17482"/>
    </source>
</evidence>
<dbReference type="InterPro" id="IPR052042">
    <property type="entry name" value="Tail_sheath_structural"/>
</dbReference>
<dbReference type="AlphaFoldDB" id="A0A0S2FBA1"/>
<dbReference type="PATRIC" id="fig|84531.8.peg.2722"/>
<evidence type="ECO:0000313" key="4">
    <source>
        <dbReference type="Proteomes" id="UP000060787"/>
    </source>
</evidence>
<gene>
    <name evidence="3" type="ORF">LA76x_2710</name>
</gene>
<organism evidence="3 4">
    <name type="scientific">Lysobacter antibioticus</name>
    <dbReference type="NCBI Taxonomy" id="84531"/>
    <lineage>
        <taxon>Bacteria</taxon>
        <taxon>Pseudomonadati</taxon>
        <taxon>Pseudomonadota</taxon>
        <taxon>Gammaproteobacteria</taxon>
        <taxon>Lysobacterales</taxon>
        <taxon>Lysobacteraceae</taxon>
        <taxon>Lysobacter</taxon>
    </lineage>
</organism>
<dbReference type="eggNOG" id="COG3497">
    <property type="taxonomic scope" value="Bacteria"/>
</dbReference>
<dbReference type="EMBL" id="CP011129">
    <property type="protein sequence ID" value="ALN80840.1"/>
    <property type="molecule type" value="Genomic_DNA"/>
</dbReference>
<dbReference type="Pfam" id="PF17482">
    <property type="entry name" value="Phage_sheath_1C"/>
    <property type="match status" value="1"/>
</dbReference>
<feature type="domain" description="Tail sheath protein C-terminal" evidence="2">
    <location>
        <begin position="861"/>
        <end position="964"/>
    </location>
</feature>
<dbReference type="KEGG" id="lab:LA76x_2710"/>
<protein>
    <submittedName>
        <fullName evidence="3">Phage tail sheath family protein</fullName>
    </submittedName>
</protein>
<keyword evidence="4" id="KW-1185">Reference proteome</keyword>
<dbReference type="PANTHER" id="PTHR35861:SF1">
    <property type="entry name" value="PHAGE TAIL SHEATH PROTEIN"/>
    <property type="match status" value="1"/>
</dbReference>
<dbReference type="InterPro" id="IPR020287">
    <property type="entry name" value="Tail_sheath_C"/>
</dbReference>
<dbReference type="RefSeq" id="WP_057918046.1">
    <property type="nucleotide sequence ID" value="NZ_CP011129.1"/>
</dbReference>
<accession>A0A0S2FBA1</accession>
<name>A0A0S2FBA1_LYSAN</name>
<comment type="similarity">
    <text evidence="1">Belongs to the myoviridae tail sheath protein family.</text>
</comment>
<evidence type="ECO:0000313" key="3">
    <source>
        <dbReference type="EMBL" id="ALN80840.1"/>
    </source>
</evidence>
<reference evidence="3 4" key="1">
    <citation type="journal article" date="2015" name="BMC Genomics">
        <title>Comparative genomics and metabolic profiling of the genus Lysobacter.</title>
        <authorList>
            <person name="de Bruijn I."/>
            <person name="Cheng X."/>
            <person name="de Jager V."/>
            <person name="Exposito R.G."/>
            <person name="Watrous J."/>
            <person name="Patel N."/>
            <person name="Postma J."/>
            <person name="Dorrestein P.C."/>
            <person name="Kobayashi D."/>
            <person name="Raaijmakers J.M."/>
        </authorList>
    </citation>
    <scope>NUCLEOTIDE SEQUENCE [LARGE SCALE GENOMIC DNA]</scope>
    <source>
        <strain evidence="3 4">76</strain>
    </source>
</reference>
<dbReference type="Proteomes" id="UP000060787">
    <property type="component" value="Chromosome"/>
</dbReference>